<proteinExistence type="predicted"/>
<dbReference type="PANTHER" id="PTHR12133:SF1">
    <property type="entry name" value="TRNA (ADENINE(58)-N(1))-METHYLTRANSFERASE, MITOCHONDRIAL"/>
    <property type="match status" value="1"/>
</dbReference>
<feature type="domain" description="tRNA (adenine(58)-N(1))-methyltransferase catalytic subunit TRM61 C-terminal" evidence="6">
    <location>
        <begin position="78"/>
        <end position="245"/>
    </location>
</feature>
<evidence type="ECO:0000256" key="3">
    <source>
        <dbReference type="ARBA" id="ARBA00022691"/>
    </source>
</evidence>
<dbReference type="Gene3D" id="3.40.50.150">
    <property type="entry name" value="Vaccinia Virus protein VP39"/>
    <property type="match status" value="1"/>
</dbReference>
<accession>A0ABT8ITH4</accession>
<protein>
    <submittedName>
        <fullName evidence="7">tRNA (Adenine-N1)-methyltransferase</fullName>
    </submittedName>
</protein>
<dbReference type="Pfam" id="PF08704">
    <property type="entry name" value="GCD14"/>
    <property type="match status" value="1"/>
</dbReference>
<evidence type="ECO:0000313" key="7">
    <source>
        <dbReference type="EMBL" id="MDN4596119.1"/>
    </source>
</evidence>
<reference evidence="7" key="1">
    <citation type="submission" date="2023-03" db="EMBL/GenBank/DDBJ databases">
        <title>MT1 and MT2 Draft Genomes of Novel Species.</title>
        <authorList>
            <person name="Venkateswaran K."/>
        </authorList>
    </citation>
    <scope>NUCLEOTIDE SEQUENCE</scope>
    <source>
        <strain evidence="7">F6_8S_P_1A</strain>
    </source>
</reference>
<dbReference type="RefSeq" id="WP_301215868.1">
    <property type="nucleotide sequence ID" value="NZ_JAROCB010000001.1"/>
</dbReference>
<dbReference type="EMBL" id="JAROCB010000001">
    <property type="protein sequence ID" value="MDN4596119.1"/>
    <property type="molecule type" value="Genomic_DNA"/>
</dbReference>
<evidence type="ECO:0000313" key="8">
    <source>
        <dbReference type="Proteomes" id="UP001174210"/>
    </source>
</evidence>
<dbReference type="InterPro" id="IPR029063">
    <property type="entry name" value="SAM-dependent_MTases_sf"/>
</dbReference>
<evidence type="ECO:0000256" key="2">
    <source>
        <dbReference type="ARBA" id="ARBA00022679"/>
    </source>
</evidence>
<feature type="region of interest" description="Disordered" evidence="5">
    <location>
        <begin position="276"/>
        <end position="336"/>
    </location>
</feature>
<dbReference type="SUPFAM" id="SSF53335">
    <property type="entry name" value="S-adenosyl-L-methionine-dependent methyltransferases"/>
    <property type="match status" value="1"/>
</dbReference>
<dbReference type="InterPro" id="IPR049470">
    <property type="entry name" value="TRM61_C"/>
</dbReference>
<name>A0ABT8ITH4_9MICO</name>
<sequence>MTETPRSSGPFRAGDRVQLTGPKGRMNTITLEPGKLFHSHRGVLEHDAIIGLPDGSVVTNNAGVEHLALRPLLTDFVMSMPRGAAIVYPKDAAQILALADVFPGATVVEAGVGSGALSLWLLRAIGPEGRLHSFERREEFAEVARANAATFLGGDPENWTVRVGDLQDTLPEAVEPGSVDRVVLDMLAPWETLDAVTAALKPGGVVLCYVATVTQLSRVAEAIRASGDYTHPQSSETMVRGWHVEGLAVRPDHRMIAHTGFLITARRLAPGTVLPELKRRPSKSDYSAEDVEAWTPGALGERQSSPKSLRKRMREATASAELAKGRDADEDAPGVG</sequence>
<keyword evidence="3" id="KW-0949">S-adenosyl-L-methionine</keyword>
<organism evidence="7 8">
    <name type="scientific">Leifsonia virtsii</name>
    <dbReference type="NCBI Taxonomy" id="3035915"/>
    <lineage>
        <taxon>Bacteria</taxon>
        <taxon>Bacillati</taxon>
        <taxon>Actinomycetota</taxon>
        <taxon>Actinomycetes</taxon>
        <taxon>Micrococcales</taxon>
        <taxon>Microbacteriaceae</taxon>
        <taxon>Leifsonia</taxon>
    </lineage>
</organism>
<keyword evidence="1" id="KW-0489">Methyltransferase</keyword>
<evidence type="ECO:0000256" key="5">
    <source>
        <dbReference type="SAM" id="MobiDB-lite"/>
    </source>
</evidence>
<comment type="caution">
    <text evidence="7">The sequence shown here is derived from an EMBL/GenBank/DDBJ whole genome shotgun (WGS) entry which is preliminary data.</text>
</comment>
<evidence type="ECO:0000256" key="1">
    <source>
        <dbReference type="ARBA" id="ARBA00022603"/>
    </source>
</evidence>
<dbReference type="CDD" id="cd02440">
    <property type="entry name" value="AdoMet_MTases"/>
    <property type="match status" value="1"/>
</dbReference>
<dbReference type="Gene3D" id="3.10.330.20">
    <property type="match status" value="1"/>
</dbReference>
<evidence type="ECO:0000259" key="6">
    <source>
        <dbReference type="Pfam" id="PF08704"/>
    </source>
</evidence>
<keyword evidence="2" id="KW-0808">Transferase</keyword>
<keyword evidence="4" id="KW-0819">tRNA processing</keyword>
<dbReference type="InterPro" id="IPR014816">
    <property type="entry name" value="tRNA_MeTrfase_Gcd14"/>
</dbReference>
<keyword evidence="8" id="KW-1185">Reference proteome</keyword>
<evidence type="ECO:0000256" key="4">
    <source>
        <dbReference type="ARBA" id="ARBA00022694"/>
    </source>
</evidence>
<dbReference type="Proteomes" id="UP001174210">
    <property type="component" value="Unassembled WGS sequence"/>
</dbReference>
<feature type="region of interest" description="Disordered" evidence="5">
    <location>
        <begin position="1"/>
        <end position="24"/>
    </location>
</feature>
<dbReference type="Pfam" id="PF14801">
    <property type="entry name" value="TrmI-like_N"/>
    <property type="match status" value="1"/>
</dbReference>
<dbReference type="PROSITE" id="PS51620">
    <property type="entry name" value="SAM_TRM61"/>
    <property type="match status" value="1"/>
</dbReference>
<dbReference type="PANTHER" id="PTHR12133">
    <property type="entry name" value="TRNA (ADENINE(58)-N(1))-METHYLTRANSFERASE"/>
    <property type="match status" value="1"/>
</dbReference>
<gene>
    <name evidence="7" type="ORF">P5G59_03105</name>
</gene>